<keyword evidence="7" id="KW-1185">Reference proteome</keyword>
<dbReference type="InterPro" id="IPR010977">
    <property type="entry name" value="Aromatic_deC"/>
</dbReference>
<evidence type="ECO:0000256" key="3">
    <source>
        <dbReference type="ARBA" id="ARBA00022898"/>
    </source>
</evidence>
<evidence type="ECO:0000256" key="1">
    <source>
        <dbReference type="ARBA" id="ARBA00001933"/>
    </source>
</evidence>
<dbReference type="Pfam" id="PF00282">
    <property type="entry name" value="Pyridoxal_deC"/>
    <property type="match status" value="1"/>
</dbReference>
<sequence length="538" mass="56954">MSIEVPVPVAVREAAEGAEATEATEPVGLADRQPLSLTEEEMSRAGRRAIDVIVERLQAGANGPVLVRGRREDLERVWREPLPEQGDDLVALLDRLARDRTGLGVGMHSDHPRCFSFVPCAGNFPAVLADALVAAFLSVPGAWLVGAGPTQIELTTLAWLRELLGLGPDTSGLFVSGGSVATLTALTAARDHRLDGVLAGARAYSTTQAHPSVARALHILGLNRDQLIALEPDAGLRMDPAVLADRVRRDRAAGLRPFLVVATAGTTSTGAIDPLADLAALCEQEGLWLHVDGAFGAAAAITARGRAVLAGLDLADSITLDPHKWLFQPYEIGCVLLRRPELLKESFGLARHFLDTGYLAVTESGGEPVSSSNPGPTPGLKAVPDAAEVNLSDYGPQQTRGLRALKLWLSLKTFGAAAFREAVERGMELADHAGALVEAQPELELTSSPQLGIFTFRFRPSGMERGATLDAFQSAVSNAVLDAGYAMVTTTQVRGETVLRMCTINPRTDSVQVEKTLDHVVQIGRSLAVLRAGTGPTG</sequence>
<comment type="cofactor">
    <cofactor evidence="1 5">
        <name>pyridoxal 5'-phosphate</name>
        <dbReference type="ChEBI" id="CHEBI:597326"/>
    </cofactor>
</comment>
<dbReference type="InterPro" id="IPR015421">
    <property type="entry name" value="PyrdxlP-dep_Trfase_major"/>
</dbReference>
<dbReference type="PANTHER" id="PTHR11999:SF70">
    <property type="entry name" value="MIP05841P"/>
    <property type="match status" value="1"/>
</dbReference>
<dbReference type="EMBL" id="BAAAQN010000011">
    <property type="protein sequence ID" value="GAA2025936.1"/>
    <property type="molecule type" value="Genomic_DNA"/>
</dbReference>
<evidence type="ECO:0000256" key="5">
    <source>
        <dbReference type="RuleBase" id="RU000382"/>
    </source>
</evidence>
<dbReference type="GO" id="GO:0008483">
    <property type="term" value="F:transaminase activity"/>
    <property type="evidence" value="ECO:0007669"/>
    <property type="project" value="UniProtKB-KW"/>
</dbReference>
<keyword evidence="3 5" id="KW-0663">Pyridoxal phosphate</keyword>
<comment type="caution">
    <text evidence="6">The sequence shown here is derived from an EMBL/GenBank/DDBJ whole genome shotgun (WGS) entry which is preliminary data.</text>
</comment>
<evidence type="ECO:0000313" key="7">
    <source>
        <dbReference type="Proteomes" id="UP001500751"/>
    </source>
</evidence>
<protein>
    <submittedName>
        <fullName evidence="6">Aminotransferase class I/II-fold pyridoxal phosphate-dependent enzyme</fullName>
    </submittedName>
</protein>
<dbReference type="InterPro" id="IPR015424">
    <property type="entry name" value="PyrdxlP-dep_Trfase"/>
</dbReference>
<gene>
    <name evidence="6" type="ORF">GCM10009839_25300</name>
</gene>
<keyword evidence="4 5" id="KW-0456">Lyase</keyword>
<dbReference type="Gene3D" id="3.90.1150.170">
    <property type="match status" value="2"/>
</dbReference>
<dbReference type="SUPFAM" id="SSF53383">
    <property type="entry name" value="PLP-dependent transferases"/>
    <property type="match status" value="1"/>
</dbReference>
<dbReference type="Gene3D" id="3.40.640.10">
    <property type="entry name" value="Type I PLP-dependent aspartate aminotransferase-like (Major domain)"/>
    <property type="match status" value="1"/>
</dbReference>
<evidence type="ECO:0000256" key="2">
    <source>
        <dbReference type="ARBA" id="ARBA00022793"/>
    </source>
</evidence>
<dbReference type="PANTHER" id="PTHR11999">
    <property type="entry name" value="GROUP II PYRIDOXAL-5-PHOSPHATE DECARBOXYLASE"/>
    <property type="match status" value="1"/>
</dbReference>
<proteinExistence type="inferred from homology"/>
<reference evidence="7" key="1">
    <citation type="journal article" date="2019" name="Int. J. Syst. Evol. Microbiol.">
        <title>The Global Catalogue of Microorganisms (GCM) 10K type strain sequencing project: providing services to taxonomists for standard genome sequencing and annotation.</title>
        <authorList>
            <consortium name="The Broad Institute Genomics Platform"/>
            <consortium name="The Broad Institute Genome Sequencing Center for Infectious Disease"/>
            <person name="Wu L."/>
            <person name="Ma J."/>
        </authorList>
    </citation>
    <scope>NUCLEOTIDE SEQUENCE [LARGE SCALE GENOMIC DNA]</scope>
    <source>
        <strain evidence="7">JCM 16014</strain>
    </source>
</reference>
<keyword evidence="6" id="KW-0032">Aminotransferase</keyword>
<organism evidence="6 7">
    <name type="scientific">Catenulispora yoronensis</name>
    <dbReference type="NCBI Taxonomy" id="450799"/>
    <lineage>
        <taxon>Bacteria</taxon>
        <taxon>Bacillati</taxon>
        <taxon>Actinomycetota</taxon>
        <taxon>Actinomycetes</taxon>
        <taxon>Catenulisporales</taxon>
        <taxon>Catenulisporaceae</taxon>
        <taxon>Catenulispora</taxon>
    </lineage>
</organism>
<keyword evidence="2" id="KW-0210">Decarboxylase</keyword>
<keyword evidence="6" id="KW-0808">Transferase</keyword>
<comment type="similarity">
    <text evidence="5">Belongs to the group II decarboxylase family.</text>
</comment>
<dbReference type="Proteomes" id="UP001500751">
    <property type="component" value="Unassembled WGS sequence"/>
</dbReference>
<accession>A0ABP5FFX1</accession>
<dbReference type="InterPro" id="IPR002129">
    <property type="entry name" value="PyrdxlP-dep_de-COase"/>
</dbReference>
<name>A0ABP5FFX1_9ACTN</name>
<evidence type="ECO:0000313" key="6">
    <source>
        <dbReference type="EMBL" id="GAA2025936.1"/>
    </source>
</evidence>
<dbReference type="PRINTS" id="PR00800">
    <property type="entry name" value="YHDCRBOXLASE"/>
</dbReference>
<evidence type="ECO:0000256" key="4">
    <source>
        <dbReference type="ARBA" id="ARBA00023239"/>
    </source>
</evidence>